<reference evidence="1 2" key="1">
    <citation type="submission" date="2023-05" db="EMBL/GenBank/DDBJ databases">
        <title>B98-5 Cell Line De Novo Hybrid Assembly: An Optical Mapping Approach.</title>
        <authorList>
            <person name="Kananen K."/>
            <person name="Auerbach J.A."/>
            <person name="Kautto E."/>
            <person name="Blachly J.S."/>
        </authorList>
    </citation>
    <scope>NUCLEOTIDE SEQUENCE [LARGE SCALE GENOMIC DNA]</scope>
    <source>
        <strain evidence="1">B95-8</strain>
        <tissue evidence="1">Cell line</tissue>
    </source>
</reference>
<evidence type="ECO:0008006" key="3">
    <source>
        <dbReference type="Google" id="ProtNLM"/>
    </source>
</evidence>
<evidence type="ECO:0000313" key="2">
    <source>
        <dbReference type="Proteomes" id="UP001266305"/>
    </source>
</evidence>
<accession>A0ABQ9VJH2</accession>
<dbReference type="EMBL" id="JASSZA010000005">
    <property type="protein sequence ID" value="KAK2109528.1"/>
    <property type="molecule type" value="Genomic_DNA"/>
</dbReference>
<comment type="caution">
    <text evidence="1">The sequence shown here is derived from an EMBL/GenBank/DDBJ whole genome shotgun (WGS) entry which is preliminary data.</text>
</comment>
<evidence type="ECO:0000313" key="1">
    <source>
        <dbReference type="EMBL" id="KAK2109528.1"/>
    </source>
</evidence>
<keyword evidence="2" id="KW-1185">Reference proteome</keyword>
<protein>
    <recommendedName>
        <fullName evidence="3">Kazal-like domain-containing protein</fullName>
    </recommendedName>
</protein>
<organism evidence="1 2">
    <name type="scientific">Saguinus oedipus</name>
    <name type="common">Cotton-top tamarin</name>
    <name type="synonym">Oedipomidas oedipus</name>
    <dbReference type="NCBI Taxonomy" id="9490"/>
    <lineage>
        <taxon>Eukaryota</taxon>
        <taxon>Metazoa</taxon>
        <taxon>Chordata</taxon>
        <taxon>Craniata</taxon>
        <taxon>Vertebrata</taxon>
        <taxon>Euteleostomi</taxon>
        <taxon>Mammalia</taxon>
        <taxon>Eutheria</taxon>
        <taxon>Euarchontoglires</taxon>
        <taxon>Primates</taxon>
        <taxon>Haplorrhini</taxon>
        <taxon>Platyrrhini</taxon>
        <taxon>Cebidae</taxon>
        <taxon>Callitrichinae</taxon>
        <taxon>Saguinus</taxon>
    </lineage>
</organism>
<proteinExistence type="predicted"/>
<dbReference type="Proteomes" id="UP001266305">
    <property type="component" value="Unassembled WGS sequence"/>
</dbReference>
<name>A0ABQ9VJH2_SAGOE</name>
<sequence length="152" mass="16577">MRVRVTQALASLEGHETKACAQAFAARACILSRVWCVGWNTEMSEAGHLPLQQATPALEPKADAPLPSELPTIPPDMCIQKKPRCTSDTNYRNDFSNDCVNVTTAKSSQGPMGAGDDCAMFGRSHEASREWKRAVKSKIVLLISPSCKLIME</sequence>
<gene>
    <name evidence="1" type="ORF">P7K49_009274</name>
</gene>